<reference evidence="1 2" key="2">
    <citation type="journal article" date="2022" name="Mar. Drugs">
        <title>Bioassay-Guided Fractionation Leads to the Detection of Cholic Acid Generated by the Rare Thalassomonas sp.</title>
        <authorList>
            <person name="Pheiffer F."/>
            <person name="Schneider Y.K."/>
            <person name="Hansen E.H."/>
            <person name="Andersen J.H."/>
            <person name="Isaksson J."/>
            <person name="Busche T."/>
            <person name="R C."/>
            <person name="Kalinowski J."/>
            <person name="Zyl L.V."/>
            <person name="Trindade M."/>
        </authorList>
    </citation>
    <scope>NUCLEOTIDE SEQUENCE [LARGE SCALE GENOMIC DNA]</scope>
    <source>
        <strain evidence="1 2">A5K-106</strain>
    </source>
</reference>
<organism evidence="1 2">
    <name type="scientific">Thalassomonas actiniarum</name>
    <dbReference type="NCBI Taxonomy" id="485447"/>
    <lineage>
        <taxon>Bacteria</taxon>
        <taxon>Pseudomonadati</taxon>
        <taxon>Pseudomonadota</taxon>
        <taxon>Gammaproteobacteria</taxon>
        <taxon>Alteromonadales</taxon>
        <taxon>Colwelliaceae</taxon>
        <taxon>Thalassomonas</taxon>
    </lineage>
</organism>
<proteinExistence type="predicted"/>
<evidence type="ECO:0000313" key="1">
    <source>
        <dbReference type="EMBL" id="WDE01138.1"/>
    </source>
</evidence>
<evidence type="ECO:0000313" key="2">
    <source>
        <dbReference type="Proteomes" id="UP000032568"/>
    </source>
</evidence>
<dbReference type="PROSITE" id="PS51257">
    <property type="entry name" value="PROKAR_LIPOPROTEIN"/>
    <property type="match status" value="1"/>
</dbReference>
<sequence>MANKMFHMELIKKCLIVFFISILVSGCSQEKQEPSADEVAVAFFDAIYNQKDINQALLLCSERFAKKVKQQRSASQVARRLFNMSFDSVQIDAALGDKKLREEFNQQGSLTILFTGLRQEKVYKDLKKIKMIKQGNTWLIDEILADPMPV</sequence>
<keyword evidence="2" id="KW-1185">Reference proteome</keyword>
<name>A0AAF0C543_9GAMM</name>
<dbReference type="AlphaFoldDB" id="A0AAF0C543"/>
<protein>
    <recommendedName>
        <fullName evidence="3">DUF4878 domain-containing protein</fullName>
    </recommendedName>
</protein>
<dbReference type="KEGG" id="tact:SG35_011165"/>
<gene>
    <name evidence="1" type="ORF">SG35_011165</name>
</gene>
<dbReference type="EMBL" id="CP059735">
    <property type="protein sequence ID" value="WDE01138.1"/>
    <property type="molecule type" value="Genomic_DNA"/>
</dbReference>
<evidence type="ECO:0008006" key="3">
    <source>
        <dbReference type="Google" id="ProtNLM"/>
    </source>
</evidence>
<accession>A0AAF0C543</accession>
<reference evidence="1 2" key="1">
    <citation type="journal article" date="2015" name="Genome Announc.">
        <title>Draft Genome Sequences of Marine Isolates of Thalassomonas viridans and Thalassomonas actiniarum.</title>
        <authorList>
            <person name="Olonade I."/>
            <person name="van Zyl L.J."/>
            <person name="Trindade M."/>
        </authorList>
    </citation>
    <scope>NUCLEOTIDE SEQUENCE [LARGE SCALE GENOMIC DNA]</scope>
    <source>
        <strain evidence="1 2">A5K-106</strain>
    </source>
</reference>
<dbReference type="RefSeq" id="WP_152646513.1">
    <property type="nucleotide sequence ID" value="NZ_CP059735.1"/>
</dbReference>
<dbReference type="Proteomes" id="UP000032568">
    <property type="component" value="Chromosome"/>
</dbReference>